<evidence type="ECO:0000313" key="10">
    <source>
        <dbReference type="EMBL" id="CAG9799373.1"/>
    </source>
</evidence>
<dbReference type="OrthoDB" id="102511at2759"/>
<gene>
    <name evidence="10" type="ORF">CHIRRI_LOCUS2340</name>
</gene>
<feature type="region of interest" description="Disordered" evidence="8">
    <location>
        <begin position="1791"/>
        <end position="1817"/>
    </location>
</feature>
<dbReference type="GO" id="GO:0006405">
    <property type="term" value="P:RNA export from nucleus"/>
    <property type="evidence" value="ECO:0007669"/>
    <property type="project" value="TreeGrafter"/>
</dbReference>
<keyword evidence="4" id="KW-0653">Protein transport</keyword>
<reference evidence="10" key="2">
    <citation type="submission" date="2022-10" db="EMBL/GenBank/DDBJ databases">
        <authorList>
            <consortium name="ENA_rothamsted_submissions"/>
            <consortium name="culmorum"/>
            <person name="King R."/>
        </authorList>
    </citation>
    <scope>NUCLEOTIDE SEQUENCE</scope>
</reference>
<evidence type="ECO:0000256" key="8">
    <source>
        <dbReference type="SAM" id="MobiDB-lite"/>
    </source>
</evidence>
<comment type="subcellular location">
    <subcellularLocation>
        <location evidence="1">Nucleus</location>
        <location evidence="1">Nuclear pore complex</location>
    </subcellularLocation>
</comment>
<keyword evidence="7" id="KW-0539">Nucleus</keyword>
<dbReference type="GO" id="GO:0017056">
    <property type="term" value="F:structural constituent of nuclear pore"/>
    <property type="evidence" value="ECO:0007669"/>
    <property type="project" value="InterPro"/>
</dbReference>
<keyword evidence="5" id="KW-0811">Translocation</keyword>
<evidence type="ECO:0000313" key="11">
    <source>
        <dbReference type="Proteomes" id="UP001153620"/>
    </source>
</evidence>
<dbReference type="InterPro" id="IPR048883">
    <property type="entry name" value="Nup188_N-subdom_III"/>
</dbReference>
<dbReference type="Proteomes" id="UP001153620">
    <property type="component" value="Chromosome 1"/>
</dbReference>
<protein>
    <recommendedName>
        <fullName evidence="9">Nucleoporin Nup188 N-terminal subdomain III domain-containing protein</fullName>
    </recommendedName>
</protein>
<dbReference type="Pfam" id="PF21093">
    <property type="entry name" value="Nup188_N-subdom_III"/>
    <property type="match status" value="1"/>
</dbReference>
<keyword evidence="11" id="KW-1185">Reference proteome</keyword>
<feature type="domain" description="Nucleoporin Nup188 N-terminal subdomain III" evidence="9">
    <location>
        <begin position="528"/>
        <end position="942"/>
    </location>
</feature>
<dbReference type="EMBL" id="OU895877">
    <property type="protein sequence ID" value="CAG9799373.1"/>
    <property type="molecule type" value="Genomic_DNA"/>
</dbReference>
<dbReference type="GO" id="GO:0044611">
    <property type="term" value="C:nuclear pore inner ring"/>
    <property type="evidence" value="ECO:0007669"/>
    <property type="project" value="TreeGrafter"/>
</dbReference>
<evidence type="ECO:0000256" key="6">
    <source>
        <dbReference type="ARBA" id="ARBA00023132"/>
    </source>
</evidence>
<dbReference type="PANTHER" id="PTHR31431">
    <property type="entry name" value="NUCLEOPORIN NUP188 HOMOLOG"/>
    <property type="match status" value="1"/>
</dbReference>
<evidence type="ECO:0000256" key="3">
    <source>
        <dbReference type="ARBA" id="ARBA00022816"/>
    </source>
</evidence>
<dbReference type="PANTHER" id="PTHR31431:SF1">
    <property type="entry name" value="NUCLEOPORIN NUP188"/>
    <property type="match status" value="1"/>
</dbReference>
<accession>A0A9N9RMD1</accession>
<keyword evidence="6" id="KW-0906">Nuclear pore complex</keyword>
<evidence type="ECO:0000256" key="5">
    <source>
        <dbReference type="ARBA" id="ARBA00023010"/>
    </source>
</evidence>
<reference evidence="10" key="1">
    <citation type="submission" date="2022-01" db="EMBL/GenBank/DDBJ databases">
        <authorList>
            <person name="King R."/>
        </authorList>
    </citation>
    <scope>NUCLEOTIDE SEQUENCE</scope>
</reference>
<evidence type="ECO:0000256" key="2">
    <source>
        <dbReference type="ARBA" id="ARBA00022448"/>
    </source>
</evidence>
<evidence type="ECO:0000256" key="1">
    <source>
        <dbReference type="ARBA" id="ARBA00004567"/>
    </source>
</evidence>
<dbReference type="InterPro" id="IPR044840">
    <property type="entry name" value="Nup188"/>
</dbReference>
<sequence length="1883" mass="218294">MSGNNSKMIQWKKVYQLISGTFYNENPEVVKKRLLDLQNEIQNGLTIFKKPKNDANEEVEKLLREKQQEKLISFAQKLYKFLDLDVSQSYELLCYYLVNEYRGSAASLQNFVSNESLMIKLLNDIFFYYTLERMVLLKVVKCILENHESNNHPYRHAFNAIVEKIGISNIRKSFIDQFETVLKDVHHPKYLTGDIFNSQQKLQCWSERKHREMNEILQIIMISTYYEKMKPEEIQRMLDLFKLHSFGKQNQFLNTANSIHMDLIQRVNYNEIAVLMVALSLNNIDSNSSWTIEVIDKLDGKIISMHHYQEHGPILLSWMIYKFASKGQYTALNENFENYGKLGARAVQLNVFDYLLKMLMHKQFKDKSLASKIITRCVYENIIFLCKLFNSDGSMANHPKIFEVFSEILKTPSIAKDFCKDEESVIRTLFNSAIEMFPVNFVSLSILAKSLSNASILSNNWILNHLQNMPVYAEQPNDPYYELRKSDDDQEETYILQNDYQPFRKIPDFIIPANTQAIVREEKGKMFVHFLTKLNYFHALHNEINELLNCVVSFSEIQDSKLQRLEAGINLLATLITRLEKPDDITNEMIHPTEMIFDILEKFKIFQSPSLGIMAACLNVCAELVIFFGEEIIRRFINLNIAPTVNAVHYDFQAYCNGNSYESGIVGYYLINIERSLGRYNFTKAYFNFLKKCTKLEVGNIHAVELPGLLFIIREVFNNVHTWCYENEQDRMEILLFIFEYIHCILTLPNEVIKDDPSKRLLRDICVYSLLYLDNGSTLLRYVAIGNPGLNNFMENESNWFTASESDLNKLVLNAIRILMQTLRLKETITKNNDILTPLEQMIYTQPKQRDTLKIIPIVANYTTYSFNRRFPVLSCRLLRRFAIEFQSSLSACLDLEPDQIRMMFLQRLRDDLESEDLKVSILDFVNACIDKQPGLTEAFFKVSYEKDMKSSFFIKRSSEDESTCDGIISYMEEFLEAVSKDPSKITNDQLKRIMNLFHGLWKQGLQSLVSSLLKKNTFWSSLCSPILTTPIENYQYSQLINIIGIELFKLREINVDNENFRKVVEKFLSPDIFKKWLSVVFELPYSNNSFNGEEETPEWLSRLQSFKDFLVLLFKKKSILMMPTECKKMLLDNSLKTLLHVCHDMENGNDSRPFIVLAELFMLVLQNQDLKYTKTNEEDSILLNQFQLLLKATSNCYGSLHKRSKDAILAIAIKILDLESDEIKNHPEIANNLVMFSLEILSNEFFSIENHLKEVESVKNQGSTSAILSINLLKKILLIGEEFYGNCNYWFNYYKIFNRILNIISLITQIPSQSKVTAELFDLLLLMAKGSYSKNIMYCEIGDYLWMNLLTPKCLLERSNNKSSDWTSQEWWLIYTKGIQLVKILLEKEKHLFIKEALFFVGIHEQYLSEAIALAKYSLEQNAMMLIKSTLELLSEIIKYEQFWSSDYQMTIENLIRYVQCLLDHAVSLLYRPKLLKRLTESSKTHIKEYSDAVLSDPSDDFIGATNGIIEVISLCCQCLLHFSPKLINLLCDVEFHQAKWIPFIEVQFGAPKISGTPQLLSYGSILSIIALLIKTLNLQHFNFKQTPLNKIPEFGEYENEYGNETVSMISIGDTTQQLGLPSSSPSKSRRPFSKSLSISSMTSTVIQPSNELLLHIDTKMCLNALELLLTLLASQSLLALKARQLSSREKQMIRRELSTELYCFHDFVKKKILKDTTKSPLFRQKIGIFHIINSNIHNDDSDDQGAGPSRVIPSQRRSHDLRVNVVRKLHLQQKTVPFEIPHTISPISLHHGTQTKEQNPTDLTPIRSTSNPTTSTHVKRVGFDLNSTQVNKISVQEYDEEPYVVNNEDPSFTGLSFIKFVEEDYLQLLSNIFIFICQNEN</sequence>
<keyword evidence="2" id="KW-0813">Transport</keyword>
<evidence type="ECO:0000256" key="4">
    <source>
        <dbReference type="ARBA" id="ARBA00022927"/>
    </source>
</evidence>
<organism evidence="10 11">
    <name type="scientific">Chironomus riparius</name>
    <dbReference type="NCBI Taxonomy" id="315576"/>
    <lineage>
        <taxon>Eukaryota</taxon>
        <taxon>Metazoa</taxon>
        <taxon>Ecdysozoa</taxon>
        <taxon>Arthropoda</taxon>
        <taxon>Hexapoda</taxon>
        <taxon>Insecta</taxon>
        <taxon>Pterygota</taxon>
        <taxon>Neoptera</taxon>
        <taxon>Endopterygota</taxon>
        <taxon>Diptera</taxon>
        <taxon>Nematocera</taxon>
        <taxon>Chironomoidea</taxon>
        <taxon>Chironomidae</taxon>
        <taxon>Chironominae</taxon>
        <taxon>Chironomus</taxon>
    </lineage>
</organism>
<name>A0A9N9RMD1_9DIPT</name>
<proteinExistence type="predicted"/>
<dbReference type="GO" id="GO:0051028">
    <property type="term" value="P:mRNA transport"/>
    <property type="evidence" value="ECO:0007669"/>
    <property type="project" value="UniProtKB-KW"/>
</dbReference>
<feature type="compositionally biased region" description="Polar residues" evidence="8">
    <location>
        <begin position="1793"/>
        <end position="1817"/>
    </location>
</feature>
<evidence type="ECO:0000259" key="9">
    <source>
        <dbReference type="Pfam" id="PF21093"/>
    </source>
</evidence>
<keyword evidence="3" id="KW-0509">mRNA transport</keyword>
<evidence type="ECO:0000256" key="7">
    <source>
        <dbReference type="ARBA" id="ARBA00023242"/>
    </source>
</evidence>
<dbReference type="GO" id="GO:0006606">
    <property type="term" value="P:protein import into nucleus"/>
    <property type="evidence" value="ECO:0007669"/>
    <property type="project" value="TreeGrafter"/>
</dbReference>